<dbReference type="PANTHER" id="PTHR42714:SF2">
    <property type="entry name" value="TRNA MODIFICATION GTPASE GTPBP3, MITOCHONDRIAL"/>
    <property type="match status" value="1"/>
</dbReference>
<dbReference type="SUPFAM" id="SSF103025">
    <property type="entry name" value="Folate-binding domain"/>
    <property type="match status" value="1"/>
</dbReference>
<dbReference type="EMBL" id="JAEACU010000006">
    <property type="protein sequence ID" value="KAH7524437.1"/>
    <property type="molecule type" value="Genomic_DNA"/>
</dbReference>
<keyword evidence="6" id="KW-0460">Magnesium</keyword>
<keyword evidence="8" id="KW-0342">GTP-binding</keyword>
<comment type="caution">
    <text evidence="10">The sequence shown here is derived from an EMBL/GenBank/DDBJ whole genome shotgun (WGS) entry which is preliminary data.</text>
</comment>
<protein>
    <recommendedName>
        <fullName evidence="9">GTP-binding protein TrmE N-terminal domain-containing protein</fullName>
    </recommendedName>
</protein>
<feature type="domain" description="GTP-binding protein TrmE N-terminal" evidence="9">
    <location>
        <begin position="100"/>
        <end position="232"/>
    </location>
</feature>
<keyword evidence="4" id="KW-0547">Nucleotide-binding</keyword>
<dbReference type="GO" id="GO:0005525">
    <property type="term" value="F:GTP binding"/>
    <property type="evidence" value="ECO:0007669"/>
    <property type="project" value="UniProtKB-KW"/>
</dbReference>
<evidence type="ECO:0000259" key="9">
    <source>
        <dbReference type="Pfam" id="PF10396"/>
    </source>
</evidence>
<dbReference type="Gene3D" id="3.30.1360.120">
    <property type="entry name" value="Probable tRNA modification gtpase trme, domain 1"/>
    <property type="match status" value="1"/>
</dbReference>
<dbReference type="GO" id="GO:0016787">
    <property type="term" value="F:hydrolase activity"/>
    <property type="evidence" value="ECO:0007669"/>
    <property type="project" value="UniProtKB-KW"/>
</dbReference>
<dbReference type="InterPro" id="IPR018948">
    <property type="entry name" value="GTP-bd_TrmE_N"/>
</dbReference>
<comment type="subcellular location">
    <subcellularLocation>
        <location evidence="1">Plastid</location>
        <location evidence="1">Chloroplast</location>
    </subcellularLocation>
</comment>
<dbReference type="Pfam" id="PF10396">
    <property type="entry name" value="TrmE_N"/>
    <property type="match status" value="1"/>
</dbReference>
<dbReference type="GO" id="GO:0030488">
    <property type="term" value="P:tRNA methylation"/>
    <property type="evidence" value="ECO:0007669"/>
    <property type="project" value="TreeGrafter"/>
</dbReference>
<keyword evidence="2" id="KW-0819">tRNA processing</keyword>
<sequence length="275" mass="29404">MAGLPAVRFLSSSRHSYRPTTTVASLLAHLSNPISTSTKPSLFFPPPLYHSTKPISSKIPAPKTHLTPRENTLVFKRDERLANGGSGSLNGNELTQSASTIAAIVTSIGGPPGAVGIGRLSGPSAVGIVGLVFRPAGKKRKKNCSSYSRRPTSHVVEYGVVLDPNGDVVDEFVVRFSNPMLAPRSYTREGVVELQCHRSEVCLKRVLRACLDAGARLAEPGEFTLRAFLNGRLDLLQAENVGKLISVKSVAAADAALAGIQACLLFRTLHMFFCL</sequence>
<dbReference type="CDD" id="cd14858">
    <property type="entry name" value="TrmE_N"/>
    <property type="match status" value="1"/>
</dbReference>
<name>A0A978V952_ZIZJJ</name>
<evidence type="ECO:0000256" key="3">
    <source>
        <dbReference type="ARBA" id="ARBA00022723"/>
    </source>
</evidence>
<dbReference type="GO" id="GO:0002098">
    <property type="term" value="P:tRNA wobble uridine modification"/>
    <property type="evidence" value="ECO:0007669"/>
    <property type="project" value="TreeGrafter"/>
</dbReference>
<evidence type="ECO:0000256" key="2">
    <source>
        <dbReference type="ARBA" id="ARBA00022694"/>
    </source>
</evidence>
<evidence type="ECO:0000256" key="7">
    <source>
        <dbReference type="ARBA" id="ARBA00022958"/>
    </source>
</evidence>
<dbReference type="AlphaFoldDB" id="A0A978V952"/>
<evidence type="ECO:0000256" key="1">
    <source>
        <dbReference type="ARBA" id="ARBA00004229"/>
    </source>
</evidence>
<keyword evidence="7" id="KW-0630">Potassium</keyword>
<evidence type="ECO:0000256" key="6">
    <source>
        <dbReference type="ARBA" id="ARBA00022842"/>
    </source>
</evidence>
<dbReference type="GO" id="GO:0042802">
    <property type="term" value="F:identical protein binding"/>
    <property type="evidence" value="ECO:0007669"/>
    <property type="project" value="UniProtKB-ARBA"/>
</dbReference>
<keyword evidence="5" id="KW-0378">Hydrolase</keyword>
<dbReference type="GO" id="GO:0009507">
    <property type="term" value="C:chloroplast"/>
    <property type="evidence" value="ECO:0007669"/>
    <property type="project" value="UniProtKB-SubCell"/>
</dbReference>
<reference evidence="10" key="1">
    <citation type="journal article" date="2021" name="Front. Plant Sci.">
        <title>Chromosome-Scale Genome Assembly for Chinese Sour Jujube and Insights Into Its Genome Evolution and Domestication Signature.</title>
        <authorList>
            <person name="Shen L.-Y."/>
            <person name="Luo H."/>
            <person name="Wang X.-L."/>
            <person name="Wang X.-M."/>
            <person name="Qiu X.-J."/>
            <person name="Liu H."/>
            <person name="Zhou S.-S."/>
            <person name="Jia K.-H."/>
            <person name="Nie S."/>
            <person name="Bao Y.-T."/>
            <person name="Zhang R.-G."/>
            <person name="Yun Q.-Z."/>
            <person name="Chai Y.-H."/>
            <person name="Lu J.-Y."/>
            <person name="Li Y."/>
            <person name="Zhao S.-W."/>
            <person name="Mao J.-F."/>
            <person name="Jia S.-G."/>
            <person name="Mao Y.-M."/>
        </authorList>
    </citation>
    <scope>NUCLEOTIDE SEQUENCE</scope>
    <source>
        <strain evidence="10">AT0</strain>
        <tissue evidence="10">Leaf</tissue>
    </source>
</reference>
<evidence type="ECO:0000313" key="11">
    <source>
        <dbReference type="Proteomes" id="UP000813462"/>
    </source>
</evidence>
<accession>A0A978V952</accession>
<keyword evidence="3" id="KW-0479">Metal-binding</keyword>
<evidence type="ECO:0000256" key="5">
    <source>
        <dbReference type="ARBA" id="ARBA00022801"/>
    </source>
</evidence>
<dbReference type="GO" id="GO:0005829">
    <property type="term" value="C:cytosol"/>
    <property type="evidence" value="ECO:0007669"/>
    <property type="project" value="TreeGrafter"/>
</dbReference>
<dbReference type="FunFam" id="3.30.1360.120:FF:000003">
    <property type="entry name" value="tRNA modification GTPase MnmE"/>
    <property type="match status" value="1"/>
</dbReference>
<evidence type="ECO:0000256" key="8">
    <source>
        <dbReference type="ARBA" id="ARBA00023134"/>
    </source>
</evidence>
<proteinExistence type="predicted"/>
<evidence type="ECO:0000313" key="10">
    <source>
        <dbReference type="EMBL" id="KAH7524437.1"/>
    </source>
</evidence>
<evidence type="ECO:0000256" key="4">
    <source>
        <dbReference type="ARBA" id="ARBA00022741"/>
    </source>
</evidence>
<dbReference type="InterPro" id="IPR027266">
    <property type="entry name" value="TrmE/GcvT-like"/>
</dbReference>
<gene>
    <name evidence="10" type="ORF">FEM48_Zijuj06G0119100</name>
</gene>
<dbReference type="GO" id="GO:0046872">
    <property type="term" value="F:metal ion binding"/>
    <property type="evidence" value="ECO:0007669"/>
    <property type="project" value="UniProtKB-KW"/>
</dbReference>
<dbReference type="Proteomes" id="UP000813462">
    <property type="component" value="Unassembled WGS sequence"/>
</dbReference>
<dbReference type="PANTHER" id="PTHR42714">
    <property type="entry name" value="TRNA MODIFICATION GTPASE GTPBP3"/>
    <property type="match status" value="1"/>
</dbReference>
<organism evidence="10 11">
    <name type="scientific">Ziziphus jujuba var. spinosa</name>
    <dbReference type="NCBI Taxonomy" id="714518"/>
    <lineage>
        <taxon>Eukaryota</taxon>
        <taxon>Viridiplantae</taxon>
        <taxon>Streptophyta</taxon>
        <taxon>Embryophyta</taxon>
        <taxon>Tracheophyta</taxon>
        <taxon>Spermatophyta</taxon>
        <taxon>Magnoliopsida</taxon>
        <taxon>eudicotyledons</taxon>
        <taxon>Gunneridae</taxon>
        <taxon>Pentapetalae</taxon>
        <taxon>rosids</taxon>
        <taxon>fabids</taxon>
        <taxon>Rosales</taxon>
        <taxon>Rhamnaceae</taxon>
        <taxon>Paliureae</taxon>
        <taxon>Ziziphus</taxon>
    </lineage>
</organism>